<evidence type="ECO:0000313" key="1">
    <source>
        <dbReference type="EMBL" id="MBO8426737.1"/>
    </source>
</evidence>
<evidence type="ECO:0000313" key="2">
    <source>
        <dbReference type="Proteomes" id="UP000823634"/>
    </source>
</evidence>
<accession>A0A9D9DFL4</accession>
<dbReference type="InterPro" id="IPR021799">
    <property type="entry name" value="PIN-like_prokaryotic"/>
</dbReference>
<organism evidence="1 2">
    <name type="scientific">Candidatus Alloenteromonas pullistercoris</name>
    <dbReference type="NCBI Taxonomy" id="2840785"/>
    <lineage>
        <taxon>Bacteria</taxon>
        <taxon>Bacillati</taxon>
        <taxon>Bacillota</taxon>
        <taxon>Bacillota incertae sedis</taxon>
        <taxon>Candidatus Alloenteromonas</taxon>
    </lineage>
</organism>
<comment type="caution">
    <text evidence="1">The sequence shown here is derived from an EMBL/GenBank/DDBJ whole genome shotgun (WGS) entry which is preliminary data.</text>
</comment>
<dbReference type="AlphaFoldDB" id="A0A9D9DFL4"/>
<sequence length="162" mass="18391">MVLPDQVYDEISKVAYLKRRVDSLMRGGRLRKEGISLNGEDLSLYFELTSGSRFLPVIGKGEAAGIVLAKSHDGILASNNLRDVKRYVRKFGLKHITTAEILYLAVRKGVIAFDEACQSWSVMLSKKRKLPFKTFAEYSKYVESMVKEEWKNSAIGLFFDCK</sequence>
<dbReference type="Proteomes" id="UP000823634">
    <property type="component" value="Unassembled WGS sequence"/>
</dbReference>
<proteinExistence type="predicted"/>
<reference evidence="1" key="1">
    <citation type="submission" date="2020-10" db="EMBL/GenBank/DDBJ databases">
        <authorList>
            <person name="Gilroy R."/>
        </authorList>
    </citation>
    <scope>NUCLEOTIDE SEQUENCE</scope>
    <source>
        <strain evidence="1">17113</strain>
    </source>
</reference>
<name>A0A9D9DFL4_9FIRM</name>
<protein>
    <submittedName>
        <fullName evidence="1">Uncharacterized protein</fullName>
    </submittedName>
</protein>
<dbReference type="EMBL" id="JADINA010000034">
    <property type="protein sequence ID" value="MBO8426737.1"/>
    <property type="molecule type" value="Genomic_DNA"/>
</dbReference>
<dbReference type="Pfam" id="PF11848">
    <property type="entry name" value="DUF3368"/>
    <property type="match status" value="1"/>
</dbReference>
<reference evidence="1" key="2">
    <citation type="journal article" date="2021" name="PeerJ">
        <title>Extensive microbial diversity within the chicken gut microbiome revealed by metagenomics and culture.</title>
        <authorList>
            <person name="Gilroy R."/>
            <person name="Ravi A."/>
            <person name="Getino M."/>
            <person name="Pursley I."/>
            <person name="Horton D.L."/>
            <person name="Alikhan N.F."/>
            <person name="Baker D."/>
            <person name="Gharbi K."/>
            <person name="Hall N."/>
            <person name="Watson M."/>
            <person name="Adriaenssens E.M."/>
            <person name="Foster-Nyarko E."/>
            <person name="Jarju S."/>
            <person name="Secka A."/>
            <person name="Antonio M."/>
            <person name="Oren A."/>
            <person name="Chaudhuri R.R."/>
            <person name="La Ragione R."/>
            <person name="Hildebrand F."/>
            <person name="Pallen M.J."/>
        </authorList>
    </citation>
    <scope>NUCLEOTIDE SEQUENCE</scope>
    <source>
        <strain evidence="1">17113</strain>
    </source>
</reference>
<gene>
    <name evidence="1" type="ORF">IAC61_05435</name>
</gene>